<feature type="site" description="Important for substrate specificity" evidence="4">
    <location>
        <position position="12"/>
    </location>
</feature>
<feature type="site" description="Important for substrate specificity" evidence="4">
    <location>
        <position position="154"/>
    </location>
</feature>
<evidence type="ECO:0000256" key="2">
    <source>
        <dbReference type="ARBA" id="ARBA00022801"/>
    </source>
</evidence>
<dbReference type="PANTHER" id="PTHR43213:SF5">
    <property type="entry name" value="BIFUNCTIONAL DTTP_UTP PYROPHOSPHATASE_METHYLTRANSFERASE PROTEIN-RELATED"/>
    <property type="match status" value="1"/>
</dbReference>
<evidence type="ECO:0000313" key="6">
    <source>
        <dbReference type="Proteomes" id="UP000319627"/>
    </source>
</evidence>
<dbReference type="GO" id="GO:0005737">
    <property type="term" value="C:cytoplasm"/>
    <property type="evidence" value="ECO:0007669"/>
    <property type="project" value="UniProtKB-SubCell"/>
</dbReference>
<dbReference type="PANTHER" id="PTHR43213">
    <property type="entry name" value="BIFUNCTIONAL DTTP/UTP PYROPHOSPHATASE/METHYLTRANSFERASE PROTEIN-RELATED"/>
    <property type="match status" value="1"/>
</dbReference>
<dbReference type="SUPFAM" id="SSF52972">
    <property type="entry name" value="ITPase-like"/>
    <property type="match status" value="1"/>
</dbReference>
<comment type="caution">
    <text evidence="4">Lacks conserved residue(s) required for the propagation of feature annotation.</text>
</comment>
<dbReference type="GO" id="GO:0036218">
    <property type="term" value="F:dTTP diphosphatase activity"/>
    <property type="evidence" value="ECO:0007669"/>
    <property type="project" value="RHEA"/>
</dbReference>
<evidence type="ECO:0000313" key="5">
    <source>
        <dbReference type="EMBL" id="TWH76735.1"/>
    </source>
</evidence>
<evidence type="ECO:0000256" key="4">
    <source>
        <dbReference type="HAMAP-Rule" id="MF_00528"/>
    </source>
</evidence>
<keyword evidence="4" id="KW-0963">Cytoplasm</keyword>
<reference evidence="5 6" key="1">
    <citation type="submission" date="2019-07" db="EMBL/GenBank/DDBJ databases">
        <title>Genomic Encyclopedia of Type Strains, Phase I: the one thousand microbial genomes (KMG-I) project.</title>
        <authorList>
            <person name="Kyrpides N."/>
        </authorList>
    </citation>
    <scope>NUCLEOTIDE SEQUENCE [LARGE SCALE GENOMIC DNA]</scope>
    <source>
        <strain evidence="5 6">DSM 375</strain>
    </source>
</reference>
<dbReference type="PIRSF" id="PIRSF006305">
    <property type="entry name" value="Maf"/>
    <property type="match status" value="1"/>
</dbReference>
<dbReference type="OrthoDB" id="9807767at2"/>
<keyword evidence="3 4" id="KW-0546">Nucleotide metabolism</keyword>
<dbReference type="RefSeq" id="WP_144570517.1">
    <property type="nucleotide sequence ID" value="NZ_VLKG01000002.1"/>
</dbReference>
<dbReference type="AlphaFoldDB" id="A0A562J1Q0"/>
<feature type="site" description="Important for substrate specificity" evidence="4">
    <location>
        <position position="72"/>
    </location>
</feature>
<proteinExistence type="inferred from homology"/>
<dbReference type="NCBIfam" id="TIGR00172">
    <property type="entry name" value="maf"/>
    <property type="match status" value="1"/>
</dbReference>
<keyword evidence="6" id="KW-1185">Reference proteome</keyword>
<sequence>MLGLYLASTSPRRAELLRQIGVEFQPLAVSVDESVKPGEPPEVYVERLARAKAQAAQPMLTELMPYALGADTTVVLEGQILGKPNDREHGLDMLRALSGRTHRVLTAIALSSQQQCLSQWVATEVTFRRLSEAEIMAYWNTGEPRDKAGAYGIQGLGAVFVQHIQGSYSAVVGLPLCETAQLLNSLGIPCWEKATY</sequence>
<dbReference type="InterPro" id="IPR003697">
    <property type="entry name" value="Maf-like"/>
</dbReference>
<comment type="caution">
    <text evidence="5">The sequence shown here is derived from an EMBL/GenBank/DDBJ whole genome shotgun (WGS) entry which is preliminary data.</text>
</comment>
<comment type="catalytic activity">
    <reaction evidence="4">
        <text>dTTP + H2O = dTMP + diphosphate + H(+)</text>
        <dbReference type="Rhea" id="RHEA:28534"/>
        <dbReference type="ChEBI" id="CHEBI:15377"/>
        <dbReference type="ChEBI" id="CHEBI:15378"/>
        <dbReference type="ChEBI" id="CHEBI:33019"/>
        <dbReference type="ChEBI" id="CHEBI:37568"/>
        <dbReference type="ChEBI" id="CHEBI:63528"/>
        <dbReference type="EC" id="3.6.1.9"/>
    </reaction>
</comment>
<dbReference type="EMBL" id="VLKG01000002">
    <property type="protein sequence ID" value="TWH76735.1"/>
    <property type="molecule type" value="Genomic_DNA"/>
</dbReference>
<comment type="subcellular location">
    <subcellularLocation>
        <location evidence="4">Cytoplasm</location>
    </subcellularLocation>
</comment>
<dbReference type="GO" id="GO:0009117">
    <property type="term" value="P:nucleotide metabolic process"/>
    <property type="evidence" value="ECO:0007669"/>
    <property type="project" value="UniProtKB-KW"/>
</dbReference>
<comment type="function">
    <text evidence="4">Nucleoside triphosphate pyrophosphatase that hydrolyzes dTTP and UTP. May have a dual role in cell division arrest and in preventing the incorporation of modified nucleotides into cellular nucleic acids.</text>
</comment>
<dbReference type="CDD" id="cd00555">
    <property type="entry name" value="Maf"/>
    <property type="match status" value="1"/>
</dbReference>
<dbReference type="EC" id="3.6.1.9" evidence="4"/>
<dbReference type="Gene3D" id="3.90.950.10">
    <property type="match status" value="1"/>
</dbReference>
<dbReference type="GO" id="GO:0036221">
    <property type="term" value="F:UTP diphosphatase activity"/>
    <property type="evidence" value="ECO:0007669"/>
    <property type="project" value="RHEA"/>
</dbReference>
<dbReference type="InterPro" id="IPR029001">
    <property type="entry name" value="ITPase-like_fam"/>
</dbReference>
<gene>
    <name evidence="5" type="ORF">LX59_00780</name>
</gene>
<organism evidence="5 6">
    <name type="scientific">Azomonas agilis</name>
    <dbReference type="NCBI Taxonomy" id="116849"/>
    <lineage>
        <taxon>Bacteria</taxon>
        <taxon>Pseudomonadati</taxon>
        <taxon>Pseudomonadota</taxon>
        <taxon>Gammaproteobacteria</taxon>
        <taxon>Pseudomonadales</taxon>
        <taxon>Pseudomonadaceae</taxon>
        <taxon>Azomonas</taxon>
    </lineage>
</organism>
<evidence type="ECO:0000256" key="3">
    <source>
        <dbReference type="ARBA" id="ARBA00023080"/>
    </source>
</evidence>
<evidence type="ECO:0000256" key="1">
    <source>
        <dbReference type="ARBA" id="ARBA00001968"/>
    </source>
</evidence>
<protein>
    <recommendedName>
        <fullName evidence="4">dTTP/UTP pyrophosphatase</fullName>
        <shortName evidence="4">dTTPase/UTPase</shortName>
        <ecNumber evidence="4">3.6.1.9</ecNumber>
    </recommendedName>
    <alternativeName>
        <fullName evidence="4">Nucleoside triphosphate pyrophosphatase</fullName>
    </alternativeName>
    <alternativeName>
        <fullName evidence="4">Nucleotide pyrophosphatase</fullName>
        <shortName evidence="4">Nucleotide PPase</shortName>
    </alternativeName>
</protein>
<dbReference type="Pfam" id="PF02545">
    <property type="entry name" value="Maf"/>
    <property type="match status" value="1"/>
</dbReference>
<keyword evidence="2 4" id="KW-0378">Hydrolase</keyword>
<accession>A0A562J1Q0</accession>
<comment type="similarity">
    <text evidence="4">Belongs to the Maf family. YhdE subfamily.</text>
</comment>
<comment type="cofactor">
    <cofactor evidence="1 4">
        <name>a divalent metal cation</name>
        <dbReference type="ChEBI" id="CHEBI:60240"/>
    </cofactor>
</comment>
<name>A0A562J1Q0_9GAMM</name>
<dbReference type="HAMAP" id="MF_00528">
    <property type="entry name" value="Maf"/>
    <property type="match status" value="1"/>
</dbReference>
<comment type="catalytic activity">
    <reaction evidence="4">
        <text>UTP + H2O = UMP + diphosphate + H(+)</text>
        <dbReference type="Rhea" id="RHEA:29395"/>
        <dbReference type="ChEBI" id="CHEBI:15377"/>
        <dbReference type="ChEBI" id="CHEBI:15378"/>
        <dbReference type="ChEBI" id="CHEBI:33019"/>
        <dbReference type="ChEBI" id="CHEBI:46398"/>
        <dbReference type="ChEBI" id="CHEBI:57865"/>
        <dbReference type="EC" id="3.6.1.9"/>
    </reaction>
</comment>
<feature type="active site" description="Proton acceptor" evidence="4">
    <location>
        <position position="71"/>
    </location>
</feature>
<dbReference type="Proteomes" id="UP000319627">
    <property type="component" value="Unassembled WGS sequence"/>
</dbReference>